<feature type="non-terminal residue" evidence="2">
    <location>
        <position position="1"/>
    </location>
</feature>
<dbReference type="Gene3D" id="1.10.530.10">
    <property type="match status" value="1"/>
</dbReference>
<proteinExistence type="predicted"/>
<name>A0ABU8GWK0_9ACTN</name>
<evidence type="ECO:0000259" key="1">
    <source>
        <dbReference type="Pfam" id="PF01464"/>
    </source>
</evidence>
<evidence type="ECO:0000313" key="3">
    <source>
        <dbReference type="Proteomes" id="UP001365781"/>
    </source>
</evidence>
<keyword evidence="3" id="KW-1185">Reference proteome</keyword>
<dbReference type="Proteomes" id="UP001365781">
    <property type="component" value="Unassembled WGS sequence"/>
</dbReference>
<comment type="caution">
    <text evidence="2">The sequence shown here is derived from an EMBL/GenBank/DDBJ whole genome shotgun (WGS) entry which is preliminary data.</text>
</comment>
<sequence length="80" mass="9106">LMMAAQGFQESGFDQRKVSHKGAVGIMQVMPSTARDPNVNIKNIEKVENNIHAGVKYMRLIKDRYFSDPEISEDDQVYFA</sequence>
<dbReference type="InterPro" id="IPR008258">
    <property type="entry name" value="Transglycosylase_SLT_dom_1"/>
</dbReference>
<feature type="non-terminal residue" evidence="2">
    <location>
        <position position="80"/>
    </location>
</feature>
<dbReference type="PANTHER" id="PTHR37423">
    <property type="entry name" value="SOLUBLE LYTIC MUREIN TRANSGLYCOSYLASE-RELATED"/>
    <property type="match status" value="1"/>
</dbReference>
<accession>A0ABU8GWK0</accession>
<organism evidence="2 3">
    <name type="scientific">Streptomyces brasiliscabiei</name>
    <dbReference type="NCBI Taxonomy" id="2736302"/>
    <lineage>
        <taxon>Bacteria</taxon>
        <taxon>Bacillati</taxon>
        <taxon>Actinomycetota</taxon>
        <taxon>Actinomycetes</taxon>
        <taxon>Kitasatosporales</taxon>
        <taxon>Streptomycetaceae</taxon>
        <taxon>Streptomyces</taxon>
    </lineage>
</organism>
<protein>
    <submittedName>
        <fullName evidence="2">Transglycosylase SLT domain-containing protein</fullName>
    </submittedName>
</protein>
<dbReference type="SUPFAM" id="SSF53955">
    <property type="entry name" value="Lysozyme-like"/>
    <property type="match status" value="1"/>
</dbReference>
<gene>
    <name evidence="2" type="ORF">WB403_51650</name>
</gene>
<feature type="domain" description="Transglycosylase SLT" evidence="1">
    <location>
        <begin position="9"/>
        <end position="65"/>
    </location>
</feature>
<dbReference type="Pfam" id="PF01464">
    <property type="entry name" value="SLT"/>
    <property type="match status" value="1"/>
</dbReference>
<reference evidence="2 3" key="1">
    <citation type="submission" date="2024-03" db="EMBL/GenBank/DDBJ databases">
        <title>First Report of Pectobacterium brasiliscabiei causing potato scab in china.</title>
        <authorList>
            <person name="Handique U."/>
        </authorList>
    </citation>
    <scope>NUCLEOTIDE SEQUENCE [LARGE SCALE GENOMIC DNA]</scope>
    <source>
        <strain evidence="2 3">ZRIMU1503</strain>
    </source>
</reference>
<dbReference type="InterPro" id="IPR023346">
    <property type="entry name" value="Lysozyme-like_dom_sf"/>
</dbReference>
<dbReference type="EMBL" id="JBBAYM010000799">
    <property type="protein sequence ID" value="MEI5617570.1"/>
    <property type="molecule type" value="Genomic_DNA"/>
</dbReference>
<dbReference type="PANTHER" id="PTHR37423:SF2">
    <property type="entry name" value="MEMBRANE-BOUND LYTIC MUREIN TRANSGLYCOSYLASE C"/>
    <property type="match status" value="1"/>
</dbReference>
<evidence type="ECO:0000313" key="2">
    <source>
        <dbReference type="EMBL" id="MEI5617570.1"/>
    </source>
</evidence>